<keyword evidence="3" id="KW-0687">Ribonucleoprotein</keyword>
<comment type="similarity">
    <text evidence="1">Belongs to the universal ribosomal protein uS7 family.</text>
</comment>
<organism evidence="5">
    <name type="scientific">Candidatus Shikimatogenerans sp. Tduv</name>
    <dbReference type="NCBI Taxonomy" id="3158567"/>
    <lineage>
        <taxon>Bacteria</taxon>
        <taxon>Pseudomonadati</taxon>
        <taxon>Bacteroidota</taxon>
        <taxon>Flavobacteriia</taxon>
        <taxon>Flavobacteriales</taxon>
        <taxon>Candidatus Shikimatogenerans</taxon>
    </lineage>
</organism>
<gene>
    <name evidence="5" type="ORF">ABNO50_00690</name>
</gene>
<sequence length="154" mass="18578">MKYKIKNRNLFLVDYLYNNEIYSLFIKLLIKNGKITISQKIFYNTINILKKKYKSIKKTLNILDKVIKKCSVKYEFIKKKIGNSLINIPILIKNKLKRYKLGIKLIIKYSKKRKEKNMFNKLANEIIDTYKKNSNTYKRKKEITKILILNKNYI</sequence>
<evidence type="ECO:0000313" key="5">
    <source>
        <dbReference type="EMBL" id="XBT18328.1"/>
    </source>
</evidence>
<evidence type="ECO:0000256" key="2">
    <source>
        <dbReference type="ARBA" id="ARBA00022980"/>
    </source>
</evidence>
<reference evidence="5" key="1">
    <citation type="submission" date="2024-06" db="EMBL/GenBank/DDBJ databases">
        <title>Diversity, functionality, and evolutionary history of bacterial symbionts in false click beetles (Coleoptera, Throscidae).</title>
        <authorList>
            <person name="Wierz J.C."/>
            <person name="Malm H."/>
            <person name="Kaltenpoth M."/>
            <person name="Engl T."/>
        </authorList>
    </citation>
    <scope>NUCLEOTIDE SEQUENCE</scope>
    <source>
        <strain evidence="5">Tduv</strain>
    </source>
</reference>
<feature type="domain" description="Small ribosomal subunit protein uS7" evidence="4">
    <location>
        <begin position="4"/>
        <end position="146"/>
    </location>
</feature>
<evidence type="ECO:0000256" key="3">
    <source>
        <dbReference type="ARBA" id="ARBA00023274"/>
    </source>
</evidence>
<dbReference type="AlphaFoldDB" id="A0AAU7QR81"/>
<dbReference type="GO" id="GO:0005840">
    <property type="term" value="C:ribosome"/>
    <property type="evidence" value="ECO:0007669"/>
    <property type="project" value="UniProtKB-KW"/>
</dbReference>
<dbReference type="InterPro" id="IPR036823">
    <property type="entry name" value="Ribosomal_uS7_dom_sf"/>
</dbReference>
<dbReference type="SUPFAM" id="SSF47973">
    <property type="entry name" value="Ribosomal protein S7"/>
    <property type="match status" value="1"/>
</dbReference>
<protein>
    <recommendedName>
        <fullName evidence="4">Small ribosomal subunit protein uS7 domain-containing protein</fullName>
    </recommendedName>
</protein>
<dbReference type="InterPro" id="IPR000235">
    <property type="entry name" value="Ribosomal_uS7"/>
</dbReference>
<dbReference type="EMBL" id="CP157894">
    <property type="protein sequence ID" value="XBT18328.1"/>
    <property type="molecule type" value="Genomic_DNA"/>
</dbReference>
<name>A0AAU7QR81_9FLAO</name>
<accession>A0AAU7QR81</accession>
<evidence type="ECO:0000256" key="1">
    <source>
        <dbReference type="ARBA" id="ARBA00007151"/>
    </source>
</evidence>
<dbReference type="PIRSF" id="PIRSF002122">
    <property type="entry name" value="RPS7p_RPS7a_RPS5e_RPS7o"/>
    <property type="match status" value="1"/>
</dbReference>
<dbReference type="Gene3D" id="1.10.455.10">
    <property type="entry name" value="Ribosomal protein S7 domain"/>
    <property type="match status" value="1"/>
</dbReference>
<evidence type="ECO:0000259" key="4">
    <source>
        <dbReference type="Pfam" id="PF00177"/>
    </source>
</evidence>
<dbReference type="Pfam" id="PF00177">
    <property type="entry name" value="Ribosomal_S7"/>
    <property type="match status" value="1"/>
</dbReference>
<dbReference type="GO" id="GO:0006412">
    <property type="term" value="P:translation"/>
    <property type="evidence" value="ECO:0007669"/>
    <property type="project" value="InterPro"/>
</dbReference>
<proteinExistence type="inferred from homology"/>
<dbReference type="GO" id="GO:1990904">
    <property type="term" value="C:ribonucleoprotein complex"/>
    <property type="evidence" value="ECO:0007669"/>
    <property type="project" value="UniProtKB-KW"/>
</dbReference>
<keyword evidence="2" id="KW-0689">Ribosomal protein</keyword>
<dbReference type="InterPro" id="IPR023798">
    <property type="entry name" value="Ribosomal_uS7_dom"/>
</dbReference>
<dbReference type="PANTHER" id="PTHR11205">
    <property type="entry name" value="RIBOSOMAL PROTEIN S7"/>
    <property type="match status" value="1"/>
</dbReference>